<feature type="transmembrane region" description="Helical" evidence="1">
    <location>
        <begin position="29"/>
        <end position="47"/>
    </location>
</feature>
<feature type="transmembrane region" description="Helical" evidence="1">
    <location>
        <begin position="306"/>
        <end position="328"/>
    </location>
</feature>
<dbReference type="InterPro" id="IPR029787">
    <property type="entry name" value="Nucleotide_cyclase"/>
</dbReference>
<evidence type="ECO:0000313" key="5">
    <source>
        <dbReference type="EMBL" id="QDQ26782.1"/>
    </source>
</evidence>
<dbReference type="Pfam" id="PF00990">
    <property type="entry name" value="GGDEF"/>
    <property type="match status" value="1"/>
</dbReference>
<dbReference type="OrthoDB" id="23692at2"/>
<protein>
    <submittedName>
        <fullName evidence="5">Diguanylate cyclase</fullName>
    </submittedName>
</protein>
<dbReference type="PROSITE" id="PS50113">
    <property type="entry name" value="PAC"/>
    <property type="match status" value="1"/>
</dbReference>
<evidence type="ECO:0000259" key="2">
    <source>
        <dbReference type="PROSITE" id="PS50112"/>
    </source>
</evidence>
<evidence type="ECO:0000259" key="4">
    <source>
        <dbReference type="PROSITE" id="PS50887"/>
    </source>
</evidence>
<dbReference type="Pfam" id="PF00989">
    <property type="entry name" value="PAS"/>
    <property type="match status" value="1"/>
</dbReference>
<evidence type="ECO:0000256" key="1">
    <source>
        <dbReference type="SAM" id="Phobius"/>
    </source>
</evidence>
<dbReference type="InterPro" id="IPR043128">
    <property type="entry name" value="Rev_trsase/Diguanyl_cyclase"/>
</dbReference>
<dbReference type="AlphaFoldDB" id="A0A516SF67"/>
<dbReference type="FunFam" id="3.30.70.270:FF:000001">
    <property type="entry name" value="Diguanylate cyclase domain protein"/>
    <property type="match status" value="1"/>
</dbReference>
<dbReference type="EMBL" id="CP041730">
    <property type="protein sequence ID" value="QDQ26782.1"/>
    <property type="molecule type" value="Genomic_DNA"/>
</dbReference>
<dbReference type="KEGG" id="cari:FNU76_10630"/>
<sequence>MPRSRPHTEIRRPPFADLPAFLQARRGMLLWQCLAGLLLAGLIAWELHQSHLGTRKASQLAAQNLSLLLKEQLDGAFRETDLVLRDVAGKVAPATLAGLGQLPPAELSALQQLLDDKLSTLPQVDTLSLLSPDGRWSLTPQQIRHADAEQQYLLQLLRDMPGQELLITRPKRLSGKAELGFVVGRRIAAPDGALGGMVVAQVNLEYFNQLARRLEAAAESAFALLDNDMLLVGRYPELPDAIGKPLPDSADFASWVNGRSNGYQVMRWPFDELARGYSFRRLESFPFITLVGVPDDAYFNDWRLKAGAYCIAFTLLLLFSFAMTWRGWREAQLALAARTSAARLQEQDSHLLRALDTLSRPLLLVGADNNQILVVNPSAAQLCGRPAEQLVGVALSALYLYPEQHAQIVEQLNSQQSISDHEIKFRKSDGGGFWVGLSASVIEYRAQRAYLVSLHDIGERKAMEETLWRKATLDPLTGIANRGYFLERAEQEWLRSLRYPVSLGVLMLDLDHFKAVNDQYGHDAGDQVLRSFASMMRDELRETDLFGRLGGEEFAILLPADDERGVRDLAERLRAKLADTPVTLDNGLALALTVSIGGAFCRPTGERFEVLLKQADQALYAAKHAGRNRVRYFEPPEARVDA</sequence>
<dbReference type="Pfam" id="PF22588">
    <property type="entry name" value="dCache_1_like"/>
    <property type="match status" value="1"/>
</dbReference>
<evidence type="ECO:0000313" key="6">
    <source>
        <dbReference type="Proteomes" id="UP000317550"/>
    </source>
</evidence>
<name>A0A516SF67_9NEIS</name>
<feature type="domain" description="GGDEF" evidence="4">
    <location>
        <begin position="501"/>
        <end position="635"/>
    </location>
</feature>
<evidence type="ECO:0000259" key="3">
    <source>
        <dbReference type="PROSITE" id="PS50113"/>
    </source>
</evidence>
<dbReference type="NCBIfam" id="TIGR00229">
    <property type="entry name" value="sensory_box"/>
    <property type="match status" value="1"/>
</dbReference>
<dbReference type="SUPFAM" id="SSF55073">
    <property type="entry name" value="Nucleotide cyclase"/>
    <property type="match status" value="1"/>
</dbReference>
<dbReference type="SMART" id="SM00091">
    <property type="entry name" value="PAS"/>
    <property type="match status" value="1"/>
</dbReference>
<reference evidence="6" key="1">
    <citation type="submission" date="2019-07" db="EMBL/GenBank/DDBJ databases">
        <title>Chitinimonas sp. nov., isolated from Ny-Alesund, arctica soil.</title>
        <authorList>
            <person name="Xu Q."/>
            <person name="Peng F."/>
        </authorList>
    </citation>
    <scope>NUCLEOTIDE SEQUENCE [LARGE SCALE GENOMIC DNA]</scope>
    <source>
        <strain evidence="6">R3-44</strain>
    </source>
</reference>
<dbReference type="CDD" id="cd18773">
    <property type="entry name" value="PDC1_HK_sensor"/>
    <property type="match status" value="1"/>
</dbReference>
<proteinExistence type="predicted"/>
<organism evidence="5 6">
    <name type="scientific">Chitinimonas arctica</name>
    <dbReference type="NCBI Taxonomy" id="2594795"/>
    <lineage>
        <taxon>Bacteria</taxon>
        <taxon>Pseudomonadati</taxon>
        <taxon>Pseudomonadota</taxon>
        <taxon>Betaproteobacteria</taxon>
        <taxon>Neisseriales</taxon>
        <taxon>Chitinibacteraceae</taxon>
        <taxon>Chitinimonas</taxon>
    </lineage>
</organism>
<dbReference type="InterPro" id="IPR000700">
    <property type="entry name" value="PAS-assoc_C"/>
</dbReference>
<dbReference type="InterPro" id="IPR000160">
    <property type="entry name" value="GGDEF_dom"/>
</dbReference>
<dbReference type="RefSeq" id="WP_144278176.1">
    <property type="nucleotide sequence ID" value="NZ_CP041730.1"/>
</dbReference>
<dbReference type="CDD" id="cd00130">
    <property type="entry name" value="PAS"/>
    <property type="match status" value="1"/>
</dbReference>
<dbReference type="GO" id="GO:0003824">
    <property type="term" value="F:catalytic activity"/>
    <property type="evidence" value="ECO:0007669"/>
    <property type="project" value="UniProtKB-ARBA"/>
</dbReference>
<dbReference type="Gene3D" id="3.30.70.270">
    <property type="match status" value="1"/>
</dbReference>
<dbReference type="Gene3D" id="3.30.450.20">
    <property type="entry name" value="PAS domain"/>
    <property type="match status" value="3"/>
</dbReference>
<dbReference type="PANTHER" id="PTHR46663:SF4">
    <property type="entry name" value="DIGUANYLATE CYCLASE DGCT-RELATED"/>
    <property type="match status" value="1"/>
</dbReference>
<dbReference type="SUPFAM" id="SSF55785">
    <property type="entry name" value="PYP-like sensor domain (PAS domain)"/>
    <property type="match status" value="1"/>
</dbReference>
<gene>
    <name evidence="5" type="ORF">FNU76_10630</name>
</gene>
<feature type="domain" description="PAC" evidence="3">
    <location>
        <begin position="419"/>
        <end position="469"/>
    </location>
</feature>
<dbReference type="InterPro" id="IPR000014">
    <property type="entry name" value="PAS"/>
</dbReference>
<dbReference type="InterPro" id="IPR052163">
    <property type="entry name" value="DGC-Regulatory_Protein"/>
</dbReference>
<dbReference type="InterPro" id="IPR035965">
    <property type="entry name" value="PAS-like_dom_sf"/>
</dbReference>
<dbReference type="PANTHER" id="PTHR46663">
    <property type="entry name" value="DIGUANYLATE CYCLASE DGCT-RELATED"/>
    <property type="match status" value="1"/>
</dbReference>
<dbReference type="InterPro" id="IPR054327">
    <property type="entry name" value="His-kinase-like_sensor"/>
</dbReference>
<dbReference type="SMART" id="SM00267">
    <property type="entry name" value="GGDEF"/>
    <property type="match status" value="1"/>
</dbReference>
<dbReference type="CDD" id="cd12915">
    <property type="entry name" value="PDC2_DGC_like"/>
    <property type="match status" value="1"/>
</dbReference>
<dbReference type="GO" id="GO:0006355">
    <property type="term" value="P:regulation of DNA-templated transcription"/>
    <property type="evidence" value="ECO:0007669"/>
    <property type="project" value="InterPro"/>
</dbReference>
<keyword evidence="1" id="KW-0812">Transmembrane</keyword>
<dbReference type="PROSITE" id="PS50112">
    <property type="entry name" value="PAS"/>
    <property type="match status" value="1"/>
</dbReference>
<dbReference type="Proteomes" id="UP000317550">
    <property type="component" value="Chromosome"/>
</dbReference>
<feature type="domain" description="PAS" evidence="2">
    <location>
        <begin position="347"/>
        <end position="421"/>
    </location>
</feature>
<dbReference type="InterPro" id="IPR013767">
    <property type="entry name" value="PAS_fold"/>
</dbReference>
<dbReference type="NCBIfam" id="TIGR00254">
    <property type="entry name" value="GGDEF"/>
    <property type="match status" value="1"/>
</dbReference>
<keyword evidence="6" id="KW-1185">Reference proteome</keyword>
<dbReference type="CDD" id="cd01949">
    <property type="entry name" value="GGDEF"/>
    <property type="match status" value="1"/>
</dbReference>
<keyword evidence="1" id="KW-1133">Transmembrane helix</keyword>
<keyword evidence="1" id="KW-0472">Membrane</keyword>
<dbReference type="PROSITE" id="PS50887">
    <property type="entry name" value="GGDEF"/>
    <property type="match status" value="1"/>
</dbReference>
<accession>A0A516SF67</accession>